<dbReference type="EMBL" id="JAHKSW010000055">
    <property type="protein sequence ID" value="KAG7313722.1"/>
    <property type="molecule type" value="Genomic_DNA"/>
</dbReference>
<dbReference type="InterPro" id="IPR007110">
    <property type="entry name" value="Ig-like_dom"/>
</dbReference>
<evidence type="ECO:0000256" key="1">
    <source>
        <dbReference type="SAM" id="Phobius"/>
    </source>
</evidence>
<sequence>MSAAYRCGTGDRSEVGLEQINLVSNCNACKKQWYRAQRFKGLPQDLRKDPEYSGRVFVNTWWSDCELTVKNVRVSDSGVYNFRIKTQSSWISASSGVQLTVTGLKVTVSGQYNWKRLSCATTCNLSNKPIYIWYKNGQRVSEQYINELDVSSWEAGSYSCAVKGHEELRSPAVCLKVTVSGQYNWKKLSCATTCSLSNKPIYIWYKNGQRVSEQYINELGVSSWEAGSYSCAVKGHEELRSPAVCVFDKSCWSVTYSTQTICSLIGSSVDIHSYYTFPNNYQVTKVEWFINELEDVREDEEYQGRVQYTNSSQNDCSLRITDLRERDAQTYRFRFHTDRVTHTGESGVTLSVTGLKVTVSGQYNWKKLSCATTCSLSNKPIYIWYKNGQRVSEQYINELDVSSWEAGSYSCAVKGHEELRSPAVCVFDKSCWSVTYSTQTVCSLIGSSVDIHSYYTFPNNYQVTKVVWFINELEDVREDVEYQGRVQYTNSSQNDCSLRITDLRERDAQTYRFKFYTDRVTHTGESGVTLSVTGLQVTVSDWYNGYKKLNCITTCTLSNNPTYIWYKNGQRVTDQYRNELYFLSNDAGSYSCAVRGHEALHSPAVYSPKNTSAVVLPSGDTVEGDSVTLSCSSDANPPVLTYSWFKKSAAADTRLTTGQDYSISNISSQDSGLYYCTADNQLGHHTSTPVHLDVLYPPKNTRAVVLSSGDILEGASVTLSCSSDANPPVLTYSWFKQSAAADTMLTTGQDYSISNISSQDSGLYYCTACNKPGHHNSTPVHLDVLYPPRNLSVTVISSMSGDMGTLLCRSDSNPNSSYTWYRKTKGGVILVGNGTNLTLSSRENGFHYCTAKNGFGSSSSSEWAYTSGSRTMKYVASGFTLALVLSFIAVILWMRQGCKSVSLSLSLSLSLSQNDSAPVYSNVSAMTSDPTQTASSEDQDTVQYSSVFFRHSHTQEVPLYSTVQLPKSLSEEQEVEYATVSLVKSRAVREDKIYNNVEIQEIRRV</sequence>
<dbReference type="Gene3D" id="2.60.40.10">
    <property type="entry name" value="Immunoglobulins"/>
    <property type="match status" value="9"/>
</dbReference>
<feature type="domain" description="Ig-like" evidence="2">
    <location>
        <begin position="110"/>
        <end position="162"/>
    </location>
</feature>
<feature type="domain" description="Ig-like" evidence="2">
    <location>
        <begin position="787"/>
        <end position="867"/>
    </location>
</feature>
<dbReference type="InterPro" id="IPR003599">
    <property type="entry name" value="Ig_sub"/>
</dbReference>
<dbReference type="Pfam" id="PF13895">
    <property type="entry name" value="Ig_2"/>
    <property type="match status" value="2"/>
</dbReference>
<dbReference type="OrthoDB" id="10039395at2759"/>
<dbReference type="PROSITE" id="PS50835">
    <property type="entry name" value="IG_LIKE"/>
    <property type="match status" value="7"/>
</dbReference>
<dbReference type="InterPro" id="IPR013783">
    <property type="entry name" value="Ig-like_fold"/>
</dbReference>
<feature type="domain" description="Ig-like" evidence="2">
    <location>
        <begin position="549"/>
        <end position="607"/>
    </location>
</feature>
<dbReference type="PANTHER" id="PTHR46013:SF4">
    <property type="entry name" value="B-CELL RECEPTOR CD22-RELATED"/>
    <property type="match status" value="1"/>
</dbReference>
<dbReference type="SMART" id="SM00408">
    <property type="entry name" value="IGc2"/>
    <property type="match status" value="2"/>
</dbReference>
<evidence type="ECO:0000313" key="4">
    <source>
        <dbReference type="Proteomes" id="UP000824219"/>
    </source>
</evidence>
<keyword evidence="1" id="KW-0472">Membrane</keyword>
<protein>
    <recommendedName>
        <fullName evidence="2">Ig-like domain-containing protein</fullName>
    </recommendedName>
</protein>
<keyword evidence="1" id="KW-1133">Transmembrane helix</keyword>
<proteinExistence type="predicted"/>
<reference evidence="3" key="1">
    <citation type="submission" date="2021-06" db="EMBL/GenBank/DDBJ databases">
        <title>Chromosome-level genome assembly of the red-tail catfish (Hemibagrus wyckioides).</title>
        <authorList>
            <person name="Shao F."/>
        </authorList>
    </citation>
    <scope>NUCLEOTIDE SEQUENCE</scope>
    <source>
        <strain evidence="3">EC202008001</strain>
        <tissue evidence="3">Blood</tissue>
    </source>
</reference>
<evidence type="ECO:0000259" key="2">
    <source>
        <dbReference type="PROSITE" id="PS50835"/>
    </source>
</evidence>
<dbReference type="Proteomes" id="UP000824219">
    <property type="component" value="Unassembled WGS sequence"/>
</dbReference>
<feature type="domain" description="Ig-like" evidence="2">
    <location>
        <begin position="361"/>
        <end position="413"/>
    </location>
</feature>
<gene>
    <name evidence="3" type="ORF">KOW79_000055</name>
</gene>
<evidence type="ECO:0000313" key="3">
    <source>
        <dbReference type="EMBL" id="KAG7313722.1"/>
    </source>
</evidence>
<organism evidence="3 4">
    <name type="scientific">Hemibagrus wyckioides</name>
    <dbReference type="NCBI Taxonomy" id="337641"/>
    <lineage>
        <taxon>Eukaryota</taxon>
        <taxon>Metazoa</taxon>
        <taxon>Chordata</taxon>
        <taxon>Craniata</taxon>
        <taxon>Vertebrata</taxon>
        <taxon>Euteleostomi</taxon>
        <taxon>Actinopterygii</taxon>
        <taxon>Neopterygii</taxon>
        <taxon>Teleostei</taxon>
        <taxon>Ostariophysi</taxon>
        <taxon>Siluriformes</taxon>
        <taxon>Bagridae</taxon>
        <taxon>Hemibagrus</taxon>
    </lineage>
</organism>
<feature type="domain" description="Ig-like" evidence="2">
    <location>
        <begin position="608"/>
        <end position="693"/>
    </location>
</feature>
<accession>A0A9D3N0P1</accession>
<name>A0A9D3N0P1_9TELE</name>
<feature type="transmembrane region" description="Helical" evidence="1">
    <location>
        <begin position="874"/>
        <end position="894"/>
    </location>
</feature>
<comment type="caution">
    <text evidence="3">The sequence shown here is derived from an EMBL/GenBank/DDBJ whole genome shotgun (WGS) entry which is preliminary data.</text>
</comment>
<feature type="domain" description="Ig-like" evidence="2">
    <location>
        <begin position="171"/>
        <end position="233"/>
    </location>
</feature>
<keyword evidence="1" id="KW-0812">Transmembrane</keyword>
<dbReference type="InterPro" id="IPR036179">
    <property type="entry name" value="Ig-like_dom_sf"/>
</dbReference>
<dbReference type="PANTHER" id="PTHR46013">
    <property type="entry name" value="VASCULAR CELL ADHESION MOLECULE 1"/>
    <property type="match status" value="1"/>
</dbReference>
<dbReference type="SMART" id="SM00409">
    <property type="entry name" value="IG"/>
    <property type="match status" value="6"/>
</dbReference>
<dbReference type="AlphaFoldDB" id="A0A9D3N0P1"/>
<keyword evidence="4" id="KW-1185">Reference proteome</keyword>
<feature type="domain" description="Ig-like" evidence="2">
    <location>
        <begin position="698"/>
        <end position="781"/>
    </location>
</feature>
<dbReference type="SUPFAM" id="SSF48726">
    <property type="entry name" value="Immunoglobulin"/>
    <property type="match status" value="7"/>
</dbReference>
<dbReference type="InterPro" id="IPR003598">
    <property type="entry name" value="Ig_sub2"/>
</dbReference>